<dbReference type="HOGENOM" id="CLU_1549630_0_0_1"/>
<dbReference type="EMBL" id="DS985242">
    <property type="protein sequence ID" value="EDV27714.1"/>
    <property type="molecule type" value="Genomic_DNA"/>
</dbReference>
<proteinExistence type="predicted"/>
<dbReference type="CTD" id="6750763"/>
<reference evidence="2 3" key="1">
    <citation type="journal article" date="2008" name="Nature">
        <title>The Trichoplax genome and the nature of placozoans.</title>
        <authorList>
            <person name="Srivastava M."/>
            <person name="Begovic E."/>
            <person name="Chapman J."/>
            <person name="Putnam N.H."/>
            <person name="Hellsten U."/>
            <person name="Kawashima T."/>
            <person name="Kuo A."/>
            <person name="Mitros T."/>
            <person name="Salamov A."/>
            <person name="Carpenter M.L."/>
            <person name="Signorovitch A.Y."/>
            <person name="Moreno M.A."/>
            <person name="Kamm K."/>
            <person name="Grimwood J."/>
            <person name="Schmutz J."/>
            <person name="Shapiro H."/>
            <person name="Grigoriev I.V."/>
            <person name="Buss L.W."/>
            <person name="Schierwater B."/>
            <person name="Dellaporta S.L."/>
            <person name="Rokhsar D.S."/>
        </authorList>
    </citation>
    <scope>NUCLEOTIDE SEQUENCE [LARGE SCALE GENOMIC DNA]</scope>
    <source>
        <strain evidence="2 3">Grell-BS-1999</strain>
    </source>
</reference>
<keyword evidence="1" id="KW-0812">Transmembrane</keyword>
<organism evidence="2 3">
    <name type="scientific">Trichoplax adhaerens</name>
    <name type="common">Trichoplax reptans</name>
    <dbReference type="NCBI Taxonomy" id="10228"/>
    <lineage>
        <taxon>Eukaryota</taxon>
        <taxon>Metazoa</taxon>
        <taxon>Placozoa</taxon>
        <taxon>Uniplacotomia</taxon>
        <taxon>Trichoplacea</taxon>
        <taxon>Trichoplacidae</taxon>
        <taxon>Trichoplax</taxon>
    </lineage>
</organism>
<dbReference type="GeneID" id="6750763"/>
<gene>
    <name evidence="2" type="ORF">TRIADDRAFT_53687</name>
</gene>
<sequence>MASGPVYFEWFIIRGDECRFNDPNVTRITTLSQDQCFSVLEYTFNSSGVYCVNVTAVNFGGSYLKKSILHISGTVSPAITATIAAAIILIFISLLLLYIMYAQTTTRKRRVEVASFDYLLPPPQDERSTFKKLTDWFKSRDQNDNNRLPLLIDTGDNYGSITPNRLDNNVYEL</sequence>
<feature type="transmembrane region" description="Helical" evidence="1">
    <location>
        <begin position="78"/>
        <end position="101"/>
    </location>
</feature>
<keyword evidence="1" id="KW-0472">Membrane</keyword>
<keyword evidence="3" id="KW-1185">Reference proteome</keyword>
<name>B3RPW5_TRIAD</name>
<dbReference type="Proteomes" id="UP000009022">
    <property type="component" value="Unassembled WGS sequence"/>
</dbReference>
<dbReference type="AlphaFoldDB" id="B3RPW5"/>
<evidence type="ECO:0000256" key="1">
    <source>
        <dbReference type="SAM" id="Phobius"/>
    </source>
</evidence>
<dbReference type="InParanoid" id="B3RPW5"/>
<accession>B3RPW5</accession>
<keyword evidence="1" id="KW-1133">Transmembrane helix</keyword>
<dbReference type="KEGG" id="tad:TRIADDRAFT_53687"/>
<evidence type="ECO:0000313" key="2">
    <source>
        <dbReference type="EMBL" id="EDV27714.1"/>
    </source>
</evidence>
<protein>
    <submittedName>
        <fullName evidence="2">Uncharacterized protein</fullName>
    </submittedName>
</protein>
<dbReference type="RefSeq" id="XP_002109548.1">
    <property type="nucleotide sequence ID" value="XM_002109512.1"/>
</dbReference>
<evidence type="ECO:0000313" key="3">
    <source>
        <dbReference type="Proteomes" id="UP000009022"/>
    </source>
</evidence>